<name>A0A7G9Z6L4_9EURY</name>
<gene>
    <name evidence="1" type="ORF">FMLIDMBJ_00046</name>
</gene>
<reference evidence="1" key="1">
    <citation type="submission" date="2020-06" db="EMBL/GenBank/DDBJ databases">
        <title>Unique genomic features of the anaerobic methanotrophic archaea.</title>
        <authorList>
            <person name="Chadwick G.L."/>
            <person name="Skennerton C.T."/>
            <person name="Laso-Perez R."/>
            <person name="Leu A.O."/>
            <person name="Speth D.R."/>
            <person name="Yu H."/>
            <person name="Morgan-Lang C."/>
            <person name="Hatzenpichler R."/>
            <person name="Goudeau D."/>
            <person name="Malmstrom R."/>
            <person name="Brazelton W.J."/>
            <person name="Woyke T."/>
            <person name="Hallam S.J."/>
            <person name="Tyson G.W."/>
            <person name="Wegener G."/>
            <person name="Boetius A."/>
            <person name="Orphan V."/>
        </authorList>
    </citation>
    <scope>NUCLEOTIDE SEQUENCE</scope>
</reference>
<proteinExistence type="predicted"/>
<accession>A0A7G9Z6L4</accession>
<dbReference type="EMBL" id="MT631632">
    <property type="protein sequence ID" value="QNO55898.1"/>
    <property type="molecule type" value="Genomic_DNA"/>
</dbReference>
<protein>
    <submittedName>
        <fullName evidence="1">Uncharacterized protein</fullName>
    </submittedName>
</protein>
<evidence type="ECO:0000313" key="1">
    <source>
        <dbReference type="EMBL" id="QNO55898.1"/>
    </source>
</evidence>
<sequence>MSMSNAATVPSDNSIPIRFIQAIATTMSEKAAKITANGGMIIRNATKTTIAMKIKANIRAFNAWVWYCNPNCALILSNSYVPTPYSLLSVPISRSYSSESLVRSNSIRFSFPTPVSPTRMTG</sequence>
<dbReference type="AlphaFoldDB" id="A0A7G9Z6L4"/>
<organism evidence="1">
    <name type="scientific">Candidatus Methanophaga sp. ANME-1 ERB7</name>
    <dbReference type="NCBI Taxonomy" id="2759913"/>
    <lineage>
        <taxon>Archaea</taxon>
        <taxon>Methanobacteriati</taxon>
        <taxon>Methanobacteriota</taxon>
        <taxon>Stenosarchaea group</taxon>
        <taxon>Methanomicrobia</taxon>
        <taxon>Candidatus Methanophagales</taxon>
        <taxon>Candidatus Methanophagaceae</taxon>
        <taxon>Candidatus Methanophaga</taxon>
    </lineage>
</organism>